<evidence type="ECO:0000313" key="1">
    <source>
        <dbReference type="EMBL" id="MPN41118.1"/>
    </source>
</evidence>
<sequence length="115" mass="13144">MPYHLLHRRKCQAKRIYQFVQRLFLRLSACVARLTRLVESAHVTNAYRTGIPPHAMRPVERHITPRLNAAIQANYVMITNAPKSAIAMPCINNRRGNIVTDTCGRAMNNDCISHH</sequence>
<proteinExistence type="predicted"/>
<accession>A0A645HPZ2</accession>
<comment type="caution">
    <text evidence="1">The sequence shown here is derived from an EMBL/GenBank/DDBJ whole genome shotgun (WGS) entry which is preliminary data.</text>
</comment>
<name>A0A645HPZ2_9ZZZZ</name>
<reference evidence="1" key="1">
    <citation type="submission" date="2019-08" db="EMBL/GenBank/DDBJ databases">
        <authorList>
            <person name="Kucharzyk K."/>
            <person name="Murdoch R.W."/>
            <person name="Higgins S."/>
            <person name="Loffler F."/>
        </authorList>
    </citation>
    <scope>NUCLEOTIDE SEQUENCE</scope>
</reference>
<protein>
    <submittedName>
        <fullName evidence="1">Uncharacterized protein</fullName>
    </submittedName>
</protein>
<dbReference type="AlphaFoldDB" id="A0A645HPZ2"/>
<dbReference type="EMBL" id="VSSQ01097968">
    <property type="protein sequence ID" value="MPN41118.1"/>
    <property type="molecule type" value="Genomic_DNA"/>
</dbReference>
<organism evidence="1">
    <name type="scientific">bioreactor metagenome</name>
    <dbReference type="NCBI Taxonomy" id="1076179"/>
    <lineage>
        <taxon>unclassified sequences</taxon>
        <taxon>metagenomes</taxon>
        <taxon>ecological metagenomes</taxon>
    </lineage>
</organism>
<gene>
    <name evidence="1" type="ORF">SDC9_188660</name>
</gene>